<dbReference type="AlphaFoldDB" id="A0A7T7XM42"/>
<dbReference type="Pfam" id="PF04055">
    <property type="entry name" value="Radical_SAM"/>
    <property type="match status" value="1"/>
</dbReference>
<evidence type="ECO:0000313" key="6">
    <source>
        <dbReference type="Proteomes" id="UP000595917"/>
    </source>
</evidence>
<evidence type="ECO:0000256" key="2">
    <source>
        <dbReference type="ARBA" id="ARBA00023004"/>
    </source>
</evidence>
<proteinExistence type="predicted"/>
<accession>A0A7T7XM42</accession>
<dbReference type="SUPFAM" id="SSF102114">
    <property type="entry name" value="Radical SAM enzymes"/>
    <property type="match status" value="1"/>
</dbReference>
<keyword evidence="3" id="KW-0411">Iron-sulfur</keyword>
<dbReference type="GO" id="GO:0051536">
    <property type="term" value="F:iron-sulfur cluster binding"/>
    <property type="evidence" value="ECO:0007669"/>
    <property type="project" value="UniProtKB-KW"/>
</dbReference>
<dbReference type="KEGG" id="bhc:JFL75_17690"/>
<dbReference type="SFLD" id="SFLDS00029">
    <property type="entry name" value="Radical_SAM"/>
    <property type="match status" value="1"/>
</dbReference>
<dbReference type="RefSeq" id="WP_215626043.1">
    <property type="nucleotide sequence ID" value="NZ_CP067089.2"/>
</dbReference>
<gene>
    <name evidence="5" type="ORF">JFL75_17690</name>
</gene>
<dbReference type="InterPro" id="IPR040086">
    <property type="entry name" value="MJ0683-like"/>
</dbReference>
<evidence type="ECO:0000259" key="4">
    <source>
        <dbReference type="SMART" id="SM00729"/>
    </source>
</evidence>
<dbReference type="EMBL" id="CP067089">
    <property type="protein sequence ID" value="QQO08737.1"/>
    <property type="molecule type" value="Genomic_DNA"/>
</dbReference>
<dbReference type="InterPro" id="IPR006638">
    <property type="entry name" value="Elp3/MiaA/NifB-like_rSAM"/>
</dbReference>
<protein>
    <submittedName>
        <fullName evidence="5">Radical SAM protein</fullName>
    </submittedName>
</protein>
<dbReference type="InterPro" id="IPR007197">
    <property type="entry name" value="rSAM"/>
</dbReference>
<evidence type="ECO:0000313" key="5">
    <source>
        <dbReference type="EMBL" id="QQO08737.1"/>
    </source>
</evidence>
<evidence type="ECO:0000256" key="3">
    <source>
        <dbReference type="ARBA" id="ARBA00023014"/>
    </source>
</evidence>
<keyword evidence="6" id="KW-1185">Reference proteome</keyword>
<feature type="domain" description="Elp3/MiaA/NifB-like radical SAM core" evidence="4">
    <location>
        <begin position="23"/>
        <end position="239"/>
    </location>
</feature>
<dbReference type="SMART" id="SM00729">
    <property type="entry name" value="Elp3"/>
    <property type="match status" value="1"/>
</dbReference>
<dbReference type="SFLD" id="SFLDG01084">
    <property type="entry name" value="Uncharacterised_Radical_SAM_Su"/>
    <property type="match status" value="1"/>
</dbReference>
<dbReference type="PANTHER" id="PTHR43432:SF6">
    <property type="entry name" value="RADICAL SAM CORE DOMAIN-CONTAINING PROTEIN"/>
    <property type="match status" value="1"/>
</dbReference>
<dbReference type="GO" id="GO:0003824">
    <property type="term" value="F:catalytic activity"/>
    <property type="evidence" value="ECO:0007669"/>
    <property type="project" value="InterPro"/>
</dbReference>
<keyword evidence="2" id="KW-0408">Iron</keyword>
<dbReference type="GO" id="GO:0046872">
    <property type="term" value="F:metal ion binding"/>
    <property type="evidence" value="ECO:0007669"/>
    <property type="project" value="UniProtKB-KW"/>
</dbReference>
<keyword evidence="1" id="KW-0479">Metal-binding</keyword>
<reference evidence="5" key="1">
    <citation type="submission" date="2021-01" db="EMBL/GenBank/DDBJ databases">
        <title>Description of Breznakiella homolactica.</title>
        <authorList>
            <person name="Song Y."/>
            <person name="Brune A."/>
        </authorList>
    </citation>
    <scope>NUCLEOTIDE SEQUENCE</scope>
    <source>
        <strain evidence="5">RmG30</strain>
    </source>
</reference>
<dbReference type="PANTHER" id="PTHR43432">
    <property type="entry name" value="SLR0285 PROTEIN"/>
    <property type="match status" value="1"/>
</dbReference>
<dbReference type="CDD" id="cd01335">
    <property type="entry name" value="Radical_SAM"/>
    <property type="match status" value="1"/>
</dbReference>
<organism evidence="5 6">
    <name type="scientific">Breznakiella homolactica</name>
    <dbReference type="NCBI Taxonomy" id="2798577"/>
    <lineage>
        <taxon>Bacteria</taxon>
        <taxon>Pseudomonadati</taxon>
        <taxon>Spirochaetota</taxon>
        <taxon>Spirochaetia</taxon>
        <taxon>Spirochaetales</taxon>
        <taxon>Breznakiellaceae</taxon>
        <taxon>Breznakiella</taxon>
    </lineage>
</organism>
<sequence>MNPMVVRNRPVKTVIVKSKLPVSDYAVNPYVGCPHKCVYCYASFMKRFTGHGEPWGEFLDVKEFPPITDPSRYDGKALFFGSVTDCYNPYEKKYGKTRELLRQFAGTKAEISISTKSALILRDLDILKQIENLTVSFSINTLDEGFRRDMDRASPISERIDAMAVLNKNGIRTVTFISPIFPGITSVPDIARATRDHCGEYWLENLNLRGTYRHTIMQYIEKKHPGLLPLYQGIYQERDKSYWIALSEELEAFARREGLVMKNYFYHELIRKK</sequence>
<dbReference type="Proteomes" id="UP000595917">
    <property type="component" value="Chromosome"/>
</dbReference>
<name>A0A7T7XM42_9SPIR</name>
<dbReference type="Gene3D" id="3.80.30.30">
    <property type="match status" value="1"/>
</dbReference>
<dbReference type="InterPro" id="IPR058240">
    <property type="entry name" value="rSAM_sf"/>
</dbReference>
<evidence type="ECO:0000256" key="1">
    <source>
        <dbReference type="ARBA" id="ARBA00022723"/>
    </source>
</evidence>